<dbReference type="GO" id="GO:0008270">
    <property type="term" value="F:zinc ion binding"/>
    <property type="evidence" value="ECO:0007669"/>
    <property type="project" value="UniProtKB-KW"/>
</dbReference>
<keyword evidence="1" id="KW-0479">Metal-binding</keyword>
<gene>
    <name evidence="4" type="ORF">BXZ70DRAFT_929815</name>
</gene>
<feature type="compositionally biased region" description="Low complexity" evidence="2">
    <location>
        <begin position="23"/>
        <end position="55"/>
    </location>
</feature>
<dbReference type="EMBL" id="JAEVFJ010000010">
    <property type="protein sequence ID" value="KAH8102022.1"/>
    <property type="molecule type" value="Genomic_DNA"/>
</dbReference>
<dbReference type="OrthoDB" id="2987636at2759"/>
<keyword evidence="5" id="KW-1185">Reference proteome</keyword>
<dbReference type="PROSITE" id="PS50158">
    <property type="entry name" value="ZF_CCHC"/>
    <property type="match status" value="1"/>
</dbReference>
<feature type="domain" description="CCHC-type" evidence="3">
    <location>
        <begin position="322"/>
        <end position="335"/>
    </location>
</feature>
<sequence>MAGQNAAAVANGLEFGPQLQPDGGQVQGNQVQGAGQAQQAHQPGGNGVQQQAGGDDQQEDIDRRPEPEPAMTLALINARIAELEALEARRARPSRADFMVDDTEAATARASAASLREEQVTPLPPVVAGFRADPLESVVPPAVDKAVRKGLYVPYDALTRANRVKAHRGEEEIVLHPNGSASIRGLSRDGEKYISLEDWLAASHTVEALVRTYHGDARADCLKAHHMNVRKLLGQGLSWSQTCLPYDIHQRELWAAEPRHDISQIDANHVSLLVATSLQASQLASQSTTSSHPTAWQSSKRRAQSPPPSQPSSKKPKTGGYCFRCGKSGHLPGTCGAETTVAGKPCAAITTLKRGGTALTAPGGKTYCFRFASTASCKFNTDCINFHGCSICLDEAHGAASCPRCR</sequence>
<evidence type="ECO:0000313" key="4">
    <source>
        <dbReference type="EMBL" id="KAH8102022.1"/>
    </source>
</evidence>
<dbReference type="AlphaFoldDB" id="A0A8K0UR10"/>
<feature type="region of interest" description="Disordered" evidence="2">
    <location>
        <begin position="1"/>
        <end position="64"/>
    </location>
</feature>
<evidence type="ECO:0000256" key="2">
    <source>
        <dbReference type="SAM" id="MobiDB-lite"/>
    </source>
</evidence>
<organism evidence="4 5">
    <name type="scientific">Cristinia sonorae</name>
    <dbReference type="NCBI Taxonomy" id="1940300"/>
    <lineage>
        <taxon>Eukaryota</taxon>
        <taxon>Fungi</taxon>
        <taxon>Dikarya</taxon>
        <taxon>Basidiomycota</taxon>
        <taxon>Agaricomycotina</taxon>
        <taxon>Agaricomycetes</taxon>
        <taxon>Agaricomycetidae</taxon>
        <taxon>Agaricales</taxon>
        <taxon>Pleurotineae</taxon>
        <taxon>Stephanosporaceae</taxon>
        <taxon>Cristinia</taxon>
    </lineage>
</organism>
<dbReference type="Proteomes" id="UP000813824">
    <property type="component" value="Unassembled WGS sequence"/>
</dbReference>
<keyword evidence="1" id="KW-0862">Zinc</keyword>
<accession>A0A8K0UR10</accession>
<dbReference type="InterPro" id="IPR001878">
    <property type="entry name" value="Znf_CCHC"/>
</dbReference>
<comment type="caution">
    <text evidence="4">The sequence shown here is derived from an EMBL/GenBank/DDBJ whole genome shotgun (WGS) entry which is preliminary data.</text>
</comment>
<reference evidence="4" key="1">
    <citation type="journal article" date="2021" name="New Phytol.">
        <title>Evolutionary innovations through gain and loss of genes in the ectomycorrhizal Boletales.</title>
        <authorList>
            <person name="Wu G."/>
            <person name="Miyauchi S."/>
            <person name="Morin E."/>
            <person name="Kuo A."/>
            <person name="Drula E."/>
            <person name="Varga T."/>
            <person name="Kohler A."/>
            <person name="Feng B."/>
            <person name="Cao Y."/>
            <person name="Lipzen A."/>
            <person name="Daum C."/>
            <person name="Hundley H."/>
            <person name="Pangilinan J."/>
            <person name="Johnson J."/>
            <person name="Barry K."/>
            <person name="LaButti K."/>
            <person name="Ng V."/>
            <person name="Ahrendt S."/>
            <person name="Min B."/>
            <person name="Choi I.G."/>
            <person name="Park H."/>
            <person name="Plett J.M."/>
            <person name="Magnuson J."/>
            <person name="Spatafora J.W."/>
            <person name="Nagy L.G."/>
            <person name="Henrissat B."/>
            <person name="Grigoriev I.V."/>
            <person name="Yang Z.L."/>
            <person name="Xu J."/>
            <person name="Martin F.M."/>
        </authorList>
    </citation>
    <scope>NUCLEOTIDE SEQUENCE</scope>
    <source>
        <strain evidence="4">KKN 215</strain>
    </source>
</reference>
<evidence type="ECO:0000259" key="3">
    <source>
        <dbReference type="PROSITE" id="PS50158"/>
    </source>
</evidence>
<name>A0A8K0UR10_9AGAR</name>
<feature type="region of interest" description="Disordered" evidence="2">
    <location>
        <begin position="284"/>
        <end position="318"/>
    </location>
</feature>
<proteinExistence type="predicted"/>
<evidence type="ECO:0000256" key="1">
    <source>
        <dbReference type="PROSITE-ProRule" id="PRU00047"/>
    </source>
</evidence>
<keyword evidence="1" id="KW-0863">Zinc-finger</keyword>
<protein>
    <recommendedName>
        <fullName evidence="3">CCHC-type domain-containing protein</fullName>
    </recommendedName>
</protein>
<dbReference type="GO" id="GO:0003676">
    <property type="term" value="F:nucleic acid binding"/>
    <property type="evidence" value="ECO:0007669"/>
    <property type="project" value="InterPro"/>
</dbReference>
<evidence type="ECO:0000313" key="5">
    <source>
        <dbReference type="Proteomes" id="UP000813824"/>
    </source>
</evidence>